<name>A0A3N4KEM0_9PEZI</name>
<dbReference type="AlphaFoldDB" id="A0A3N4KEM0"/>
<evidence type="ECO:0000256" key="1">
    <source>
        <dbReference type="SAM" id="MobiDB-lite"/>
    </source>
</evidence>
<keyword evidence="3" id="KW-1185">Reference proteome</keyword>
<accession>A0A3N4KEM0</accession>
<evidence type="ECO:0000313" key="3">
    <source>
        <dbReference type="Proteomes" id="UP000277580"/>
    </source>
</evidence>
<dbReference type="Proteomes" id="UP000277580">
    <property type="component" value="Unassembled WGS sequence"/>
</dbReference>
<organism evidence="2 3">
    <name type="scientific">Morchella conica CCBAS932</name>
    <dbReference type="NCBI Taxonomy" id="1392247"/>
    <lineage>
        <taxon>Eukaryota</taxon>
        <taxon>Fungi</taxon>
        <taxon>Dikarya</taxon>
        <taxon>Ascomycota</taxon>
        <taxon>Pezizomycotina</taxon>
        <taxon>Pezizomycetes</taxon>
        <taxon>Pezizales</taxon>
        <taxon>Morchellaceae</taxon>
        <taxon>Morchella</taxon>
    </lineage>
</organism>
<evidence type="ECO:0000313" key="2">
    <source>
        <dbReference type="EMBL" id="RPB08940.1"/>
    </source>
</evidence>
<gene>
    <name evidence="2" type="ORF">P167DRAFT_548521</name>
</gene>
<dbReference type="InParanoid" id="A0A3N4KEM0"/>
<feature type="region of interest" description="Disordered" evidence="1">
    <location>
        <begin position="33"/>
        <end position="107"/>
    </location>
</feature>
<sequence length="107" mass="11099">MPKLLDSERPQIDYNDPTLHPLLPSYTSAASTILTAPPTPAAPTSVAAASAAPTPVPQAAPEQPPRKPRPRKPSSRALICPQKPRSASSGSNVNNKAQRTLSSPAGS</sequence>
<dbReference type="EMBL" id="ML119157">
    <property type="protein sequence ID" value="RPB08940.1"/>
    <property type="molecule type" value="Genomic_DNA"/>
</dbReference>
<protein>
    <submittedName>
        <fullName evidence="2">Uncharacterized protein</fullName>
    </submittedName>
</protein>
<feature type="region of interest" description="Disordered" evidence="1">
    <location>
        <begin position="1"/>
        <end position="21"/>
    </location>
</feature>
<reference evidence="2 3" key="1">
    <citation type="journal article" date="2018" name="Nat. Ecol. Evol.">
        <title>Pezizomycetes genomes reveal the molecular basis of ectomycorrhizal truffle lifestyle.</title>
        <authorList>
            <person name="Murat C."/>
            <person name="Payen T."/>
            <person name="Noel B."/>
            <person name="Kuo A."/>
            <person name="Morin E."/>
            <person name="Chen J."/>
            <person name="Kohler A."/>
            <person name="Krizsan K."/>
            <person name="Balestrini R."/>
            <person name="Da Silva C."/>
            <person name="Montanini B."/>
            <person name="Hainaut M."/>
            <person name="Levati E."/>
            <person name="Barry K.W."/>
            <person name="Belfiori B."/>
            <person name="Cichocki N."/>
            <person name="Clum A."/>
            <person name="Dockter R.B."/>
            <person name="Fauchery L."/>
            <person name="Guy J."/>
            <person name="Iotti M."/>
            <person name="Le Tacon F."/>
            <person name="Lindquist E.A."/>
            <person name="Lipzen A."/>
            <person name="Malagnac F."/>
            <person name="Mello A."/>
            <person name="Molinier V."/>
            <person name="Miyauchi S."/>
            <person name="Poulain J."/>
            <person name="Riccioni C."/>
            <person name="Rubini A."/>
            <person name="Sitrit Y."/>
            <person name="Splivallo R."/>
            <person name="Traeger S."/>
            <person name="Wang M."/>
            <person name="Zifcakova L."/>
            <person name="Wipf D."/>
            <person name="Zambonelli A."/>
            <person name="Paolocci F."/>
            <person name="Nowrousian M."/>
            <person name="Ottonello S."/>
            <person name="Baldrian P."/>
            <person name="Spatafora J.W."/>
            <person name="Henrissat B."/>
            <person name="Nagy L.G."/>
            <person name="Aury J.M."/>
            <person name="Wincker P."/>
            <person name="Grigoriev I.V."/>
            <person name="Bonfante P."/>
            <person name="Martin F.M."/>
        </authorList>
    </citation>
    <scope>NUCLEOTIDE SEQUENCE [LARGE SCALE GENOMIC DNA]</scope>
    <source>
        <strain evidence="2 3">CCBAS932</strain>
    </source>
</reference>
<feature type="compositionally biased region" description="Basic and acidic residues" evidence="1">
    <location>
        <begin position="1"/>
        <end position="11"/>
    </location>
</feature>
<proteinExistence type="predicted"/>
<feature type="compositionally biased region" description="Polar residues" evidence="1">
    <location>
        <begin position="85"/>
        <end position="107"/>
    </location>
</feature>
<feature type="compositionally biased region" description="Low complexity" evidence="1">
    <location>
        <begin position="33"/>
        <end position="61"/>
    </location>
</feature>